<evidence type="ECO:0000313" key="2">
    <source>
        <dbReference type="Proteomes" id="UP001380953"/>
    </source>
</evidence>
<protein>
    <submittedName>
        <fullName evidence="1">Uncharacterized protein</fullName>
    </submittedName>
</protein>
<organism evidence="1 2">
    <name type="scientific">Saccharibacillus sacchari</name>
    <dbReference type="NCBI Taxonomy" id="456493"/>
    <lineage>
        <taxon>Bacteria</taxon>
        <taxon>Bacillati</taxon>
        <taxon>Bacillota</taxon>
        <taxon>Bacilli</taxon>
        <taxon>Bacillales</taxon>
        <taxon>Paenibacillaceae</taxon>
        <taxon>Saccharibacillus</taxon>
    </lineage>
</organism>
<dbReference type="Proteomes" id="UP001380953">
    <property type="component" value="Unassembled WGS sequence"/>
</dbReference>
<proteinExistence type="predicted"/>
<dbReference type="EMBL" id="JBBKAR010000031">
    <property type="protein sequence ID" value="MEJ8304016.1"/>
    <property type="molecule type" value="Genomic_DNA"/>
</dbReference>
<comment type="caution">
    <text evidence="1">The sequence shown here is derived from an EMBL/GenBank/DDBJ whole genome shotgun (WGS) entry which is preliminary data.</text>
</comment>
<evidence type="ECO:0000313" key="1">
    <source>
        <dbReference type="EMBL" id="MEJ8304016.1"/>
    </source>
</evidence>
<name>A0ACC6PAR9_9BACL</name>
<accession>A0ACC6PAR9</accession>
<gene>
    <name evidence="1" type="ORF">WKI47_08915</name>
</gene>
<keyword evidence="2" id="KW-1185">Reference proteome</keyword>
<reference evidence="1" key="1">
    <citation type="submission" date="2024-03" db="EMBL/GenBank/DDBJ databases">
        <title>Whole genome sequecning of epiphytes from Marcgravia umbellata leaves.</title>
        <authorList>
            <person name="Kumar G."/>
            <person name="Savka M.A."/>
        </authorList>
    </citation>
    <scope>NUCLEOTIDE SEQUENCE</scope>
    <source>
        <strain evidence="1">RIT_BL5</strain>
    </source>
</reference>
<sequence>MDISMNLEPHGWLDVLLISDAGERIEIPVSFLTDAIHDWAEQISRLKGDVRQVTIVMQTEPGEYRARISKISDQEVRFELLCMNDNFSSQPNEAGKKVFDQNTRTIKLKKTVYRELTKLKNLGADEYKKRWAEPFPSEAYEKIDRSLGYANSTKGWMT</sequence>